<sequence length="702" mass="80035">MSAWAREETTLDVDAIIDDETMSEEQREEKLEHLLIEFSQNGQSEKVHELLGNDRARQMLDIEAKDTAGSTALIYASCYGNESVVTELLRYGANPDSQDRNEWTSLMWAVNNHHLSIVQHLLENGADVNIKTSTGRSAVDICSPGDLIHSYLLSNGHITEAEPDDFYKQAENPAEYEEEFERKVEESTLALGLNVANLSLDKNDAPFGGHSWAPEIEVDFDWDHYLPEQSFVVDAEHISKFLDLVITRVHPTLQKKQAPVSANALFLAIRFYVYNGPSDALTSLLYPISRRIMTVVEQNATDLTYLCYWLANTSILAYYMQRDSKVNEETAGDFQITLKEVERTLLHKVALCVEELLAAQLPPCLLDYANIPGINEVQFRNDWKIFHRKNKPSVDAETEAERGMLPPSMEARMRPAPTRVTSILSSLLLILDVYNVHPVITQQVFSQVLYWMGAELLNSVLGDKKYLSRTRAMQIRLNVSNIEDWCRSNNRRPDDADEFSKAVKYKSMTDLCRDHLGPLTDILQWLQTFSGFGSDFTTVVATMQELTHVNPKQLLYAAKKYRVEVNEPQLSKDYKHYLADLANHYETQQQSEQIDLLGKDEENFILKTTKATKARDVLLDVNHWFALFPPNMKEMISFWGGGLGGVDTSSPHYLVPTVPVEIADSLDAGQQNKEIYDTLKQPAATRHRQWNEDEEWEEQTWS</sequence>
<evidence type="ECO:0000313" key="5">
    <source>
        <dbReference type="Proteomes" id="UP000238350"/>
    </source>
</evidence>
<proteinExistence type="predicted"/>
<evidence type="ECO:0000256" key="2">
    <source>
        <dbReference type="SAM" id="MobiDB-lite"/>
    </source>
</evidence>
<dbReference type="InterPro" id="IPR052072">
    <property type="entry name" value="Vascular_dev_regulator"/>
</dbReference>
<dbReference type="SUPFAM" id="SSF48403">
    <property type="entry name" value="Ankyrin repeat"/>
    <property type="match status" value="1"/>
</dbReference>
<feature type="repeat" description="ANK" evidence="1">
    <location>
        <begin position="68"/>
        <end position="100"/>
    </location>
</feature>
<dbReference type="EMBL" id="NDIQ01000022">
    <property type="protein sequence ID" value="PRT56454.1"/>
    <property type="molecule type" value="Genomic_DNA"/>
</dbReference>
<dbReference type="GeneID" id="36517822"/>
<organism evidence="4 5">
    <name type="scientific">Wickerhamiella sorbophila</name>
    <dbReference type="NCBI Taxonomy" id="45607"/>
    <lineage>
        <taxon>Eukaryota</taxon>
        <taxon>Fungi</taxon>
        <taxon>Dikarya</taxon>
        <taxon>Ascomycota</taxon>
        <taxon>Saccharomycotina</taxon>
        <taxon>Dipodascomycetes</taxon>
        <taxon>Dipodascales</taxon>
        <taxon>Trichomonascaceae</taxon>
        <taxon>Wickerhamiella</taxon>
    </lineage>
</organism>
<evidence type="ECO:0000256" key="1">
    <source>
        <dbReference type="PROSITE-ProRule" id="PRU00023"/>
    </source>
</evidence>
<dbReference type="PROSITE" id="PS51126">
    <property type="entry name" value="DILUTE"/>
    <property type="match status" value="1"/>
</dbReference>
<dbReference type="GO" id="GO:0051020">
    <property type="term" value="F:GTPase binding"/>
    <property type="evidence" value="ECO:0007669"/>
    <property type="project" value="TreeGrafter"/>
</dbReference>
<feature type="compositionally biased region" description="Acidic residues" evidence="2">
    <location>
        <begin position="692"/>
        <end position="702"/>
    </location>
</feature>
<keyword evidence="1" id="KW-0040">ANK repeat</keyword>
<dbReference type="Proteomes" id="UP000238350">
    <property type="component" value="Unassembled WGS sequence"/>
</dbReference>
<dbReference type="Pfam" id="PF12796">
    <property type="entry name" value="Ank_2"/>
    <property type="match status" value="1"/>
</dbReference>
<feature type="region of interest" description="Disordered" evidence="2">
    <location>
        <begin position="683"/>
        <end position="702"/>
    </location>
</feature>
<dbReference type="InterPro" id="IPR002710">
    <property type="entry name" value="Dilute_dom"/>
</dbReference>
<keyword evidence="5" id="KW-1185">Reference proteome</keyword>
<dbReference type="Gene3D" id="1.25.40.20">
    <property type="entry name" value="Ankyrin repeat-containing domain"/>
    <property type="match status" value="1"/>
</dbReference>
<dbReference type="SMART" id="SM01132">
    <property type="entry name" value="DIL"/>
    <property type="match status" value="1"/>
</dbReference>
<accession>A0A2T0FN95</accession>
<reference evidence="4 5" key="1">
    <citation type="submission" date="2017-04" db="EMBL/GenBank/DDBJ databases">
        <title>Genome sequencing of [Candida] sorbophila.</title>
        <authorList>
            <person name="Ahn J.O."/>
        </authorList>
    </citation>
    <scope>NUCLEOTIDE SEQUENCE [LARGE SCALE GENOMIC DNA]</scope>
    <source>
        <strain evidence="4 5">DS02</strain>
    </source>
</reference>
<dbReference type="InterPro" id="IPR002110">
    <property type="entry name" value="Ankyrin_rpt"/>
</dbReference>
<comment type="caution">
    <text evidence="4">The sequence shown here is derived from an EMBL/GenBank/DDBJ whole genome shotgun (WGS) entry which is preliminary data.</text>
</comment>
<dbReference type="OrthoDB" id="426293at2759"/>
<feature type="repeat" description="ANK" evidence="1">
    <location>
        <begin position="101"/>
        <end position="133"/>
    </location>
</feature>
<dbReference type="STRING" id="45607.A0A2T0FN95"/>
<dbReference type="PANTHER" id="PTHR16027">
    <property type="entry name" value="DILUTE DOMAIN-CONTAINING PROTEIN YPR089W"/>
    <property type="match status" value="1"/>
</dbReference>
<dbReference type="PANTHER" id="PTHR16027:SF6">
    <property type="entry name" value="DILUTE DOMAIN-CONTAINING PROTEIN"/>
    <property type="match status" value="1"/>
</dbReference>
<dbReference type="PRINTS" id="PR01415">
    <property type="entry name" value="ANKYRIN"/>
</dbReference>
<dbReference type="SMART" id="SM00248">
    <property type="entry name" value="ANK"/>
    <property type="match status" value="2"/>
</dbReference>
<name>A0A2T0FN95_9ASCO</name>
<evidence type="ECO:0000313" key="4">
    <source>
        <dbReference type="EMBL" id="PRT56454.1"/>
    </source>
</evidence>
<gene>
    <name evidence="4" type="ORF">B9G98_04074</name>
</gene>
<dbReference type="InterPro" id="IPR036770">
    <property type="entry name" value="Ankyrin_rpt-contain_sf"/>
</dbReference>
<dbReference type="PROSITE" id="PS50088">
    <property type="entry name" value="ANK_REPEAT"/>
    <property type="match status" value="2"/>
</dbReference>
<dbReference type="AlphaFoldDB" id="A0A2T0FN95"/>
<dbReference type="RefSeq" id="XP_024666399.1">
    <property type="nucleotide sequence ID" value="XM_024810631.1"/>
</dbReference>
<dbReference type="PROSITE" id="PS50297">
    <property type="entry name" value="ANK_REP_REGION"/>
    <property type="match status" value="2"/>
</dbReference>
<dbReference type="Pfam" id="PF01843">
    <property type="entry name" value="DIL"/>
    <property type="match status" value="1"/>
</dbReference>
<evidence type="ECO:0000259" key="3">
    <source>
        <dbReference type="PROSITE" id="PS51126"/>
    </source>
</evidence>
<feature type="domain" description="Dilute" evidence="3">
    <location>
        <begin position="282"/>
        <end position="584"/>
    </location>
</feature>
<protein>
    <submittedName>
        <fullName evidence="4">Dilute domain-containing protein C25B8.08</fullName>
    </submittedName>
</protein>